<feature type="compositionally biased region" description="Polar residues" evidence="1">
    <location>
        <begin position="100"/>
        <end position="113"/>
    </location>
</feature>
<dbReference type="AlphaFoldDB" id="C4JFM3"/>
<evidence type="ECO:0000313" key="4">
    <source>
        <dbReference type="Proteomes" id="UP000002058"/>
    </source>
</evidence>
<dbReference type="EMBL" id="CH476615">
    <property type="protein sequence ID" value="EEP77508.1"/>
    <property type="molecule type" value="Genomic_DNA"/>
</dbReference>
<keyword evidence="2" id="KW-0812">Transmembrane</keyword>
<protein>
    <submittedName>
        <fullName evidence="3">Uncharacterized protein</fullName>
    </submittedName>
</protein>
<dbReference type="VEuPathDB" id="FungiDB:UREG_02357"/>
<reference evidence="4" key="1">
    <citation type="journal article" date="2009" name="Genome Res.">
        <title>Comparative genomic analyses of the human fungal pathogens Coccidioides and their relatives.</title>
        <authorList>
            <person name="Sharpton T.J."/>
            <person name="Stajich J.E."/>
            <person name="Rounsley S.D."/>
            <person name="Gardner M.J."/>
            <person name="Wortman J.R."/>
            <person name="Jordar V.S."/>
            <person name="Maiti R."/>
            <person name="Kodira C.D."/>
            <person name="Neafsey D.E."/>
            <person name="Zeng Q."/>
            <person name="Hung C.-Y."/>
            <person name="McMahan C."/>
            <person name="Muszewska A."/>
            <person name="Grynberg M."/>
            <person name="Mandel M.A."/>
            <person name="Kellner E.M."/>
            <person name="Barker B.M."/>
            <person name="Galgiani J.N."/>
            <person name="Orbach M.J."/>
            <person name="Kirkland T.N."/>
            <person name="Cole G.T."/>
            <person name="Henn M.R."/>
            <person name="Birren B.W."/>
            <person name="Taylor J.W."/>
        </authorList>
    </citation>
    <scope>NUCLEOTIDE SEQUENCE [LARGE SCALE GENOMIC DNA]</scope>
    <source>
        <strain evidence="4">UAMH 1704</strain>
    </source>
</reference>
<proteinExistence type="predicted"/>
<dbReference type="GeneID" id="8439174"/>
<evidence type="ECO:0000313" key="3">
    <source>
        <dbReference type="EMBL" id="EEP77508.1"/>
    </source>
</evidence>
<evidence type="ECO:0000256" key="1">
    <source>
        <dbReference type="SAM" id="MobiDB-lite"/>
    </source>
</evidence>
<dbReference type="STRING" id="336963.C4JFM3"/>
<gene>
    <name evidence="3" type="ORF">UREG_02357</name>
</gene>
<dbReference type="KEGG" id="ure:UREG_02357"/>
<dbReference type="Proteomes" id="UP000002058">
    <property type="component" value="Unassembled WGS sequence"/>
</dbReference>
<keyword evidence="2" id="KW-1133">Transmembrane helix</keyword>
<evidence type="ECO:0000256" key="2">
    <source>
        <dbReference type="SAM" id="Phobius"/>
    </source>
</evidence>
<name>C4JFM3_UNCRE</name>
<feature type="transmembrane region" description="Helical" evidence="2">
    <location>
        <begin position="147"/>
        <end position="171"/>
    </location>
</feature>
<dbReference type="OrthoDB" id="4188296at2759"/>
<dbReference type="eggNOG" id="ENOG502RQMF">
    <property type="taxonomic scope" value="Eukaryota"/>
</dbReference>
<dbReference type="RefSeq" id="XP_002542841.1">
    <property type="nucleotide sequence ID" value="XM_002542795.1"/>
</dbReference>
<sequence>MTSRSICGRAKARLAILAASAFGLECQEIANLRTPERTANNGSYEWRSRDDSFLRASVSDRLPNAPPSGCDYAIAIRDMQTTAYSGYFTIINVRGDGLPNDTQCPGTTPSNQEGSNPAGGNGPTSPTGGSPNGSGQQISAGSQVTKAMLGGAIAGVAGGLILGLAIIILLGRRRGWFVNDKYIQTAVTNELNLRNHIASEQKQELSSAPIFQMPAGPQEK</sequence>
<feature type="compositionally biased region" description="Low complexity" evidence="1">
    <location>
        <begin position="123"/>
        <end position="135"/>
    </location>
</feature>
<keyword evidence="2" id="KW-0472">Membrane</keyword>
<dbReference type="InParanoid" id="C4JFM3"/>
<feature type="region of interest" description="Disordered" evidence="1">
    <location>
        <begin position="99"/>
        <end position="139"/>
    </location>
</feature>
<accession>C4JFM3</accession>
<organism evidence="3 4">
    <name type="scientific">Uncinocarpus reesii (strain UAMH 1704)</name>
    <dbReference type="NCBI Taxonomy" id="336963"/>
    <lineage>
        <taxon>Eukaryota</taxon>
        <taxon>Fungi</taxon>
        <taxon>Dikarya</taxon>
        <taxon>Ascomycota</taxon>
        <taxon>Pezizomycotina</taxon>
        <taxon>Eurotiomycetes</taxon>
        <taxon>Eurotiomycetidae</taxon>
        <taxon>Onygenales</taxon>
        <taxon>Onygenaceae</taxon>
        <taxon>Uncinocarpus</taxon>
    </lineage>
</organism>
<keyword evidence="4" id="KW-1185">Reference proteome</keyword>
<dbReference type="HOGENOM" id="CLU_1256870_0_0_1"/>